<feature type="compositionally biased region" description="Basic residues" evidence="2">
    <location>
        <begin position="217"/>
        <end position="228"/>
    </location>
</feature>
<gene>
    <name evidence="3" type="ORF">EGR_04020</name>
</gene>
<dbReference type="RefSeq" id="XP_024352368.1">
    <property type="nucleotide sequence ID" value="XM_024493269.1"/>
</dbReference>
<evidence type="ECO:0000256" key="1">
    <source>
        <dbReference type="SAM" id="Coils"/>
    </source>
</evidence>
<dbReference type="Proteomes" id="UP000019149">
    <property type="component" value="Unassembled WGS sequence"/>
</dbReference>
<evidence type="ECO:0008006" key="5">
    <source>
        <dbReference type="Google" id="ProtNLM"/>
    </source>
</evidence>
<keyword evidence="1" id="KW-0175">Coiled coil</keyword>
<feature type="region of interest" description="Disordered" evidence="2">
    <location>
        <begin position="333"/>
        <end position="356"/>
    </location>
</feature>
<accession>W6US31</accession>
<keyword evidence="4" id="KW-1185">Reference proteome</keyword>
<comment type="caution">
    <text evidence="3">The sequence shown here is derived from an EMBL/GenBank/DDBJ whole genome shotgun (WGS) entry which is preliminary data.</text>
</comment>
<feature type="region of interest" description="Disordered" evidence="2">
    <location>
        <begin position="209"/>
        <end position="228"/>
    </location>
</feature>
<dbReference type="AlphaFoldDB" id="W6US31"/>
<sequence length="356" mass="40904">MIGSRITKCGDQSVRVARHTNYLNATERPLSSLCTTPGFLRPNKVSAGLNGTNRCNGKKESFLRFGMKNRGKNKKKQWKRILNNISTELHDAAKRRELTAAGFVVKKEDEVKIVKGDKEAAKDHPEIPTAGSFVERCVYRPRRRSVFQRYVDIWGDEQSKNGNDSIKSTDIAPILPPPELICPAGQSYNPSAVDHQVLLLHVAKEEVKAEAAANPRTARKQKKKRRKLTQAQLEALRIKAKEKGRKPTAKELAKRMQTDLENIPKLLKEIRKEVRQQEVRRQRRQLRAAIRKYEKTPKFPTSFQLPGELAPSLRQLKTDEAWMREVEFKRNKLPRARKTLGKKAETTTYVRRSRRN</sequence>
<feature type="coiled-coil region" evidence="1">
    <location>
        <begin position="267"/>
        <end position="296"/>
    </location>
</feature>
<proteinExistence type="predicted"/>
<evidence type="ECO:0000313" key="3">
    <source>
        <dbReference type="EMBL" id="EUB61172.1"/>
    </source>
</evidence>
<reference evidence="3 4" key="1">
    <citation type="journal article" date="2013" name="Nat. Genet.">
        <title>The genome of the hydatid tapeworm Echinococcus granulosus.</title>
        <authorList>
            <person name="Zheng H."/>
            <person name="Zhang W."/>
            <person name="Zhang L."/>
            <person name="Zhang Z."/>
            <person name="Li J."/>
            <person name="Lu G."/>
            <person name="Zhu Y."/>
            <person name="Wang Y."/>
            <person name="Huang Y."/>
            <person name="Liu J."/>
            <person name="Kang H."/>
            <person name="Chen J."/>
            <person name="Wang L."/>
            <person name="Chen A."/>
            <person name="Yu S."/>
            <person name="Gao Z."/>
            <person name="Jin L."/>
            <person name="Gu W."/>
            <person name="Wang Z."/>
            <person name="Zhao L."/>
            <person name="Shi B."/>
            <person name="Wen H."/>
            <person name="Lin R."/>
            <person name="Jones M.K."/>
            <person name="Brejova B."/>
            <person name="Vinar T."/>
            <person name="Zhao G."/>
            <person name="McManus D.P."/>
            <person name="Chen Z."/>
            <person name="Zhou Y."/>
            <person name="Wang S."/>
        </authorList>
    </citation>
    <scope>NUCLEOTIDE SEQUENCE [LARGE SCALE GENOMIC DNA]</scope>
</reference>
<dbReference type="GeneID" id="36339735"/>
<evidence type="ECO:0000313" key="4">
    <source>
        <dbReference type="Proteomes" id="UP000019149"/>
    </source>
</evidence>
<dbReference type="CTD" id="36339735"/>
<dbReference type="OMA" id="CPAGQSY"/>
<evidence type="ECO:0000256" key="2">
    <source>
        <dbReference type="SAM" id="MobiDB-lite"/>
    </source>
</evidence>
<name>W6US31_ECHGR</name>
<protein>
    <recommendedName>
        <fullName evidence="5">Ribosome biogenesis protein NOP53</fullName>
    </recommendedName>
</protein>
<dbReference type="EMBL" id="APAU02000023">
    <property type="protein sequence ID" value="EUB61172.1"/>
    <property type="molecule type" value="Genomic_DNA"/>
</dbReference>
<dbReference type="KEGG" id="egl:EGR_04020"/>
<organism evidence="3 4">
    <name type="scientific">Echinococcus granulosus</name>
    <name type="common">Hydatid tapeworm</name>
    <dbReference type="NCBI Taxonomy" id="6210"/>
    <lineage>
        <taxon>Eukaryota</taxon>
        <taxon>Metazoa</taxon>
        <taxon>Spiralia</taxon>
        <taxon>Lophotrochozoa</taxon>
        <taxon>Platyhelminthes</taxon>
        <taxon>Cestoda</taxon>
        <taxon>Eucestoda</taxon>
        <taxon>Cyclophyllidea</taxon>
        <taxon>Taeniidae</taxon>
        <taxon>Echinococcus</taxon>
        <taxon>Echinococcus granulosus group</taxon>
    </lineage>
</organism>
<dbReference type="OrthoDB" id="5072at2759"/>